<feature type="region of interest" description="Disordered" evidence="15">
    <location>
        <begin position="507"/>
        <end position="620"/>
    </location>
</feature>
<dbReference type="PRINTS" id="PR00499">
    <property type="entry name" value="P67PHOX"/>
</dbReference>
<name>A0ABN7AKN4_9HEMI</name>
<dbReference type="PRINTS" id="PR00452">
    <property type="entry name" value="SH3DOMAIN"/>
</dbReference>
<keyword evidence="12" id="KW-0832">Ubl conjugation</keyword>
<dbReference type="SMART" id="SM00326">
    <property type="entry name" value="SH3"/>
    <property type="match status" value="4"/>
</dbReference>
<dbReference type="PANTHER" id="PTHR14167">
    <property type="entry name" value="SH3 DOMAIN-CONTAINING"/>
    <property type="match status" value="1"/>
</dbReference>
<evidence type="ECO:0000256" key="13">
    <source>
        <dbReference type="PROSITE-ProRule" id="PRU00175"/>
    </source>
</evidence>
<keyword evidence="6" id="KW-0808">Transferase</keyword>
<evidence type="ECO:0000313" key="19">
    <source>
        <dbReference type="Proteomes" id="UP001307889"/>
    </source>
</evidence>
<feature type="compositionally biased region" description="Low complexity" evidence="15">
    <location>
        <begin position="358"/>
        <end position="368"/>
    </location>
</feature>
<feature type="compositionally biased region" description="Low complexity" evidence="15">
    <location>
        <begin position="776"/>
        <end position="796"/>
    </location>
</feature>
<feature type="domain" description="SH3" evidence="16">
    <location>
        <begin position="434"/>
        <end position="495"/>
    </location>
</feature>
<dbReference type="CDD" id="cd11785">
    <property type="entry name" value="SH3_SH3RF_C"/>
    <property type="match status" value="1"/>
</dbReference>
<evidence type="ECO:0000256" key="8">
    <source>
        <dbReference type="ARBA" id="ARBA00022737"/>
    </source>
</evidence>
<dbReference type="Gene3D" id="2.30.30.40">
    <property type="entry name" value="SH3 Domains"/>
    <property type="match status" value="4"/>
</dbReference>
<dbReference type="EMBL" id="AP028910">
    <property type="protein sequence ID" value="BES90937.1"/>
    <property type="molecule type" value="Genomic_DNA"/>
</dbReference>
<feature type="compositionally biased region" description="Polar residues" evidence="15">
    <location>
        <begin position="84"/>
        <end position="102"/>
    </location>
</feature>
<evidence type="ECO:0000256" key="6">
    <source>
        <dbReference type="ARBA" id="ARBA00022679"/>
    </source>
</evidence>
<comment type="similarity">
    <text evidence="3">Belongs to the SH3RF family.</text>
</comment>
<dbReference type="Pfam" id="PF14604">
    <property type="entry name" value="SH3_9"/>
    <property type="match status" value="2"/>
</dbReference>
<organism evidence="18 19">
    <name type="scientific">Nesidiocoris tenuis</name>
    <dbReference type="NCBI Taxonomy" id="355587"/>
    <lineage>
        <taxon>Eukaryota</taxon>
        <taxon>Metazoa</taxon>
        <taxon>Ecdysozoa</taxon>
        <taxon>Arthropoda</taxon>
        <taxon>Hexapoda</taxon>
        <taxon>Insecta</taxon>
        <taxon>Pterygota</taxon>
        <taxon>Neoptera</taxon>
        <taxon>Paraneoptera</taxon>
        <taxon>Hemiptera</taxon>
        <taxon>Heteroptera</taxon>
        <taxon>Panheteroptera</taxon>
        <taxon>Cimicomorpha</taxon>
        <taxon>Miridae</taxon>
        <taxon>Dicyphina</taxon>
        <taxon>Nesidiocoris</taxon>
    </lineage>
</organism>
<dbReference type="PROSITE" id="PS50089">
    <property type="entry name" value="ZF_RING_2"/>
    <property type="match status" value="1"/>
</dbReference>
<keyword evidence="9 13" id="KW-0863">Zinc-finger</keyword>
<proteinExistence type="inferred from homology"/>
<feature type="region of interest" description="Disordered" evidence="15">
    <location>
        <begin position="656"/>
        <end position="756"/>
    </location>
</feature>
<dbReference type="InterPro" id="IPR036028">
    <property type="entry name" value="SH3-like_dom_sf"/>
</dbReference>
<evidence type="ECO:0000256" key="5">
    <source>
        <dbReference type="ARBA" id="ARBA00022443"/>
    </source>
</evidence>
<dbReference type="SUPFAM" id="SSF57850">
    <property type="entry name" value="RING/U-box"/>
    <property type="match status" value="1"/>
</dbReference>
<dbReference type="SUPFAM" id="SSF50044">
    <property type="entry name" value="SH3-domain"/>
    <property type="match status" value="4"/>
</dbReference>
<feature type="domain" description="SH3" evidence="16">
    <location>
        <begin position="125"/>
        <end position="184"/>
    </location>
</feature>
<evidence type="ECO:0000256" key="4">
    <source>
        <dbReference type="ARBA" id="ARBA00012483"/>
    </source>
</evidence>
<keyword evidence="5 14" id="KW-0728">SH3 domain</keyword>
<dbReference type="Pfam" id="PF00018">
    <property type="entry name" value="SH3_1"/>
    <property type="match status" value="2"/>
</dbReference>
<dbReference type="CDD" id="cd11783">
    <property type="entry name" value="SH3_SH3RF_3"/>
    <property type="match status" value="1"/>
</dbReference>
<dbReference type="Pfam" id="PF13639">
    <property type="entry name" value="zf-RING_2"/>
    <property type="match status" value="1"/>
</dbReference>
<dbReference type="InterPro" id="IPR050384">
    <property type="entry name" value="Endophilin_SH3RF"/>
</dbReference>
<evidence type="ECO:0000256" key="2">
    <source>
        <dbReference type="ARBA" id="ARBA00004906"/>
    </source>
</evidence>
<protein>
    <recommendedName>
        <fullName evidence="4">RING-type E3 ubiquitin transferase</fullName>
        <ecNumber evidence="4">2.3.2.27</ecNumber>
    </recommendedName>
</protein>
<dbReference type="CDD" id="cd16750">
    <property type="entry name" value="RING-HC_SH3RF3"/>
    <property type="match status" value="1"/>
</dbReference>
<keyword evidence="8" id="KW-0677">Repeat</keyword>
<evidence type="ECO:0000256" key="11">
    <source>
        <dbReference type="ARBA" id="ARBA00022833"/>
    </source>
</evidence>
<dbReference type="Gene3D" id="3.30.40.10">
    <property type="entry name" value="Zinc/RING finger domain, C3HC4 (zinc finger)"/>
    <property type="match status" value="1"/>
</dbReference>
<feature type="domain" description="RING-type" evidence="17">
    <location>
        <begin position="12"/>
        <end position="53"/>
    </location>
</feature>
<feature type="domain" description="SH3" evidence="16">
    <location>
        <begin position="187"/>
        <end position="249"/>
    </location>
</feature>
<dbReference type="PANTHER" id="PTHR14167:SF51">
    <property type="entry name" value="RING-TYPE E3 UBIQUITIN TRANSFERASE"/>
    <property type="match status" value="1"/>
</dbReference>
<dbReference type="EC" id="2.3.2.27" evidence="4"/>
<dbReference type="InterPro" id="IPR028502">
    <property type="entry name" value="SH3RF3_RING-HC_Zfn"/>
</dbReference>
<evidence type="ECO:0000259" key="17">
    <source>
        <dbReference type="PROSITE" id="PS50089"/>
    </source>
</evidence>
<feature type="compositionally biased region" description="Basic and acidic residues" evidence="15">
    <location>
        <begin position="584"/>
        <end position="595"/>
    </location>
</feature>
<keyword evidence="19" id="KW-1185">Reference proteome</keyword>
<comment type="pathway">
    <text evidence="2">Protein modification; protein ubiquitination.</text>
</comment>
<dbReference type="InterPro" id="IPR013083">
    <property type="entry name" value="Znf_RING/FYVE/PHD"/>
</dbReference>
<evidence type="ECO:0000256" key="3">
    <source>
        <dbReference type="ARBA" id="ARBA00008649"/>
    </source>
</evidence>
<keyword evidence="10" id="KW-0833">Ubl conjugation pathway</keyword>
<evidence type="ECO:0000259" key="16">
    <source>
        <dbReference type="PROSITE" id="PS50002"/>
    </source>
</evidence>
<dbReference type="InterPro" id="IPR017907">
    <property type="entry name" value="Znf_RING_CS"/>
</dbReference>
<evidence type="ECO:0000313" key="18">
    <source>
        <dbReference type="EMBL" id="BES90937.1"/>
    </source>
</evidence>
<keyword evidence="7" id="KW-0479">Metal-binding</keyword>
<evidence type="ECO:0000256" key="12">
    <source>
        <dbReference type="ARBA" id="ARBA00022843"/>
    </source>
</evidence>
<reference evidence="18 19" key="1">
    <citation type="submission" date="2023-09" db="EMBL/GenBank/DDBJ databases">
        <title>Nesidiocoris tenuis whole genome shotgun sequence.</title>
        <authorList>
            <person name="Shibata T."/>
            <person name="Shimoda M."/>
            <person name="Kobayashi T."/>
            <person name="Uehara T."/>
        </authorList>
    </citation>
    <scope>NUCLEOTIDE SEQUENCE [LARGE SCALE GENOMIC DNA]</scope>
    <source>
        <strain evidence="18 19">Japan</strain>
    </source>
</reference>
<evidence type="ECO:0000256" key="10">
    <source>
        <dbReference type="ARBA" id="ARBA00022786"/>
    </source>
</evidence>
<dbReference type="InterPro" id="IPR035816">
    <property type="entry name" value="SH3RF1/SH3RF3_SH3_4"/>
</dbReference>
<evidence type="ECO:0000256" key="1">
    <source>
        <dbReference type="ARBA" id="ARBA00000900"/>
    </source>
</evidence>
<evidence type="ECO:0000256" key="9">
    <source>
        <dbReference type="ARBA" id="ARBA00022771"/>
    </source>
</evidence>
<dbReference type="PROSITE" id="PS50002">
    <property type="entry name" value="SH3"/>
    <property type="match status" value="4"/>
</dbReference>
<comment type="catalytic activity">
    <reaction evidence="1">
        <text>S-ubiquitinyl-[E2 ubiquitin-conjugating enzyme]-L-cysteine + [acceptor protein]-L-lysine = [E2 ubiquitin-conjugating enzyme]-L-cysteine + N(6)-ubiquitinyl-[acceptor protein]-L-lysine.</text>
        <dbReference type="EC" id="2.3.2.27"/>
    </reaction>
</comment>
<feature type="compositionally biased region" description="Polar residues" evidence="15">
    <location>
        <begin position="558"/>
        <end position="569"/>
    </location>
</feature>
<feature type="region of interest" description="Disordered" evidence="15">
    <location>
        <begin position="80"/>
        <end position="125"/>
    </location>
</feature>
<gene>
    <name evidence="18" type="ORF">NTJ_03745</name>
</gene>
<feature type="domain" description="SH3" evidence="16">
    <location>
        <begin position="811"/>
        <end position="870"/>
    </location>
</feature>
<feature type="compositionally biased region" description="Low complexity" evidence="15">
    <location>
        <begin position="302"/>
        <end position="341"/>
    </location>
</feature>
<dbReference type="InterPro" id="IPR001841">
    <property type="entry name" value="Znf_RING"/>
</dbReference>
<feature type="compositionally biased region" description="Polar residues" evidence="15">
    <location>
        <begin position="513"/>
        <end position="522"/>
    </location>
</feature>
<dbReference type="PROSITE" id="PS00518">
    <property type="entry name" value="ZF_RING_1"/>
    <property type="match status" value="1"/>
</dbReference>
<evidence type="ECO:0000256" key="15">
    <source>
        <dbReference type="SAM" id="MobiDB-lite"/>
    </source>
</evidence>
<accession>A0ABN7AKN4</accession>
<evidence type="ECO:0000256" key="7">
    <source>
        <dbReference type="ARBA" id="ARBA00022723"/>
    </source>
</evidence>
<feature type="region of interest" description="Disordered" evidence="15">
    <location>
        <begin position="261"/>
        <end position="282"/>
    </location>
</feature>
<dbReference type="InterPro" id="IPR001452">
    <property type="entry name" value="SH3_domain"/>
</dbReference>
<evidence type="ECO:0000256" key="14">
    <source>
        <dbReference type="PROSITE-ProRule" id="PRU00192"/>
    </source>
</evidence>
<keyword evidence="11" id="KW-0862">Zinc</keyword>
<feature type="region of interest" description="Disordered" evidence="15">
    <location>
        <begin position="302"/>
        <end position="423"/>
    </location>
</feature>
<feature type="region of interest" description="Disordered" evidence="15">
    <location>
        <begin position="769"/>
        <end position="812"/>
    </location>
</feature>
<sequence length="870" mass="93851">MEDWILDDLLECSVCLERLDTSSKVLPCQHTFCKKCLEEISRTHNELRCPECRILVETNIDDLPPNVLLMRILEGIRNAAPDHLNTSGPRPTALSGTSSTKGADTPKARAPRIPHGDKPSNRAAASQPCAKAIYDYISNEPGDLSFKKGDLIYLRKKVDLNWFKGDINGRVGVFPANYVQIIEPLPSQVPQCKALFDFKMANDEEEGCLAFTKGEVITIIRRVDENWAEGKLNNKIGIFPIAFVELNSVAQALVKLSFEAQPGPSRVAPPTPASKEDKFPTSSSAYQLAFPVPAMFPSTVAPSLPTSDSSSASLTSPSSTSNSTTPTTSSTSSHNSPSSPSRAMPVSPPVGPPKRHSFGSSPSNGSKSSTKRHSAEILGNNDASSHEPLSLPASIDVPLPQPPAVLERSGSQRVKRSSDVPPVPGPQIQHASLQLPALYVALYPYKPGNSDELELKRGAIYTVTERCQDGWFKGQHFRSQKTGVFPGNYVAPAKSLPALQAQVRGLCRPKPLPSQNTSSRNGTPPLEPRNAISYLKPQTVPVQKDTRGLLLPGPPPSATLSPEQSSTTVVPPPNVSIPSASAKSAEKGKERKEKSGGLIRRLTSIKKSKSPPPTPYSMDNPVFEDLSVTVSPPVHVRSGSCPNQLIFSTTAENRFFSPTSSHRSKMKERPSISRMAPRPPPDSRNIQHRKSSSVDTPGSESLDLLLGAGSRSTFSDELKGMSASATGSPGAAKPLQSKPGSHGPEAFPSDSTQRSLTHEELLSQVSARLQGRGATSEAAPKSSKRSSSSGGQSTEPAHVQEGKPQPKGLPLPRERFRCIVPYPPNSEYELELQLGDVIYVHKKREDGWYKGTQQRTGRTGLFPASFVQSF</sequence>
<dbReference type="SMART" id="SM00184">
    <property type="entry name" value="RING"/>
    <property type="match status" value="1"/>
</dbReference>
<dbReference type="CDD" id="cd11787">
    <property type="entry name" value="SH3_SH3RF_2"/>
    <property type="match status" value="1"/>
</dbReference>
<dbReference type="Proteomes" id="UP001307889">
    <property type="component" value="Chromosome 2"/>
</dbReference>